<dbReference type="InterPro" id="IPR009270">
    <property type="entry name" value="DUF927"/>
</dbReference>
<dbReference type="AlphaFoldDB" id="A0A1B8HMV4"/>
<dbReference type="GO" id="GO:0000428">
    <property type="term" value="C:DNA-directed RNA polymerase complex"/>
    <property type="evidence" value="ECO:0007669"/>
    <property type="project" value="UniProtKB-KW"/>
</dbReference>
<dbReference type="InterPro" id="IPR006171">
    <property type="entry name" value="TOPRIM_dom"/>
</dbReference>
<feature type="domain" description="DNA primase/helicase Gp4 N-terminal Bacteriophage T7-like" evidence="8">
    <location>
        <begin position="32"/>
        <end position="68"/>
    </location>
</feature>
<feature type="region of interest" description="Disordered" evidence="7">
    <location>
        <begin position="94"/>
        <end position="122"/>
    </location>
</feature>
<gene>
    <name evidence="9" type="ORF">AYY17_14720</name>
</gene>
<dbReference type="GO" id="GO:0003677">
    <property type="term" value="F:DNA binding"/>
    <property type="evidence" value="ECO:0007669"/>
    <property type="project" value="InterPro"/>
</dbReference>
<evidence type="ECO:0000256" key="1">
    <source>
        <dbReference type="ARBA" id="ARBA00022478"/>
    </source>
</evidence>
<dbReference type="EMBL" id="LZEX01000002">
    <property type="protein sequence ID" value="OBU10769.1"/>
    <property type="molecule type" value="Genomic_DNA"/>
</dbReference>
<proteinExistence type="predicted"/>
<keyword evidence="1" id="KW-0240">DNA-directed RNA polymerase</keyword>
<evidence type="ECO:0000256" key="6">
    <source>
        <dbReference type="ARBA" id="ARBA00023163"/>
    </source>
</evidence>
<dbReference type="Proteomes" id="UP000092247">
    <property type="component" value="Unassembled WGS sequence"/>
</dbReference>
<dbReference type="GO" id="GO:1990077">
    <property type="term" value="C:primosome complex"/>
    <property type="evidence" value="ECO:0007669"/>
    <property type="project" value="UniProtKB-KW"/>
</dbReference>
<name>A0A1B8HMV4_9GAMM</name>
<keyword evidence="5" id="KW-0235">DNA replication</keyword>
<dbReference type="SMART" id="SM00778">
    <property type="entry name" value="Prim_Zn_Ribbon"/>
    <property type="match status" value="1"/>
</dbReference>
<dbReference type="Gene3D" id="3.90.580.10">
    <property type="entry name" value="Zinc finger, CHC2-type domain"/>
    <property type="match status" value="1"/>
</dbReference>
<evidence type="ECO:0000259" key="8">
    <source>
        <dbReference type="SMART" id="SM00778"/>
    </source>
</evidence>
<dbReference type="InterPro" id="IPR013237">
    <property type="entry name" value="Phage_T7_Gp4_N"/>
</dbReference>
<dbReference type="GO" id="GO:0006269">
    <property type="term" value="P:DNA replication, synthesis of primer"/>
    <property type="evidence" value="ECO:0007669"/>
    <property type="project" value="UniProtKB-KW"/>
</dbReference>
<organism evidence="9 10">
    <name type="scientific">Morganella psychrotolerans</name>
    <dbReference type="NCBI Taxonomy" id="368603"/>
    <lineage>
        <taxon>Bacteria</taxon>
        <taxon>Pseudomonadati</taxon>
        <taxon>Pseudomonadota</taxon>
        <taxon>Gammaproteobacteria</taxon>
        <taxon>Enterobacterales</taxon>
        <taxon>Morganellaceae</taxon>
        <taxon>Morganella</taxon>
    </lineage>
</organism>
<dbReference type="GO" id="GO:0004386">
    <property type="term" value="F:helicase activity"/>
    <property type="evidence" value="ECO:0007669"/>
    <property type="project" value="InterPro"/>
</dbReference>
<keyword evidence="4" id="KW-0548">Nucleotidyltransferase</keyword>
<dbReference type="GO" id="GO:0008270">
    <property type="term" value="F:zinc ion binding"/>
    <property type="evidence" value="ECO:0007669"/>
    <property type="project" value="InterPro"/>
</dbReference>
<dbReference type="GO" id="GO:0016779">
    <property type="term" value="F:nucleotidyltransferase activity"/>
    <property type="evidence" value="ECO:0007669"/>
    <property type="project" value="UniProtKB-KW"/>
</dbReference>
<dbReference type="Pfam" id="PF08273">
    <property type="entry name" value="Zn_Ribbon_Prim"/>
    <property type="match status" value="1"/>
</dbReference>
<evidence type="ECO:0000256" key="5">
    <source>
        <dbReference type="ARBA" id="ARBA00022705"/>
    </source>
</evidence>
<evidence type="ECO:0000256" key="4">
    <source>
        <dbReference type="ARBA" id="ARBA00022695"/>
    </source>
</evidence>
<sequence length="898" mass="97429">MKAIDMIREVKLKANGQWQGILSVMGADVPVNTHTACPGCGGKDRFRFDDKDGNGTFICNQCGAGDGLDLVQRVLGVGVTEAAKEVAAIIGIDTRSDHQPASERTPVKTQQESHRAAQQQKEVSNAAERLKLFTARYSSLLSQVQQGESAYLAGKGLTGFTLPLLPDGSILLPLVNATGTVTGAQTIKPDGGKRLLTDSTKKGSYYAVNAPEHVSEVIIAEGMATALTCHLIRPGALTVAAIDAGNLIHIAEVMRGKYPAALITIAADNDADNTVNTGREKAEAAARAVNGQVTIPSTSGDWNDMYQAEGLNAAAQAFTQGIYQAQGETAVSDTEDMTTQAVKSDPMAPRIESRDDGVFFVTPKADKDTGEIINREQWLSDAIRRVTSGTDELNQRFLIVEWGTKRIQSIPKGDIGEREGWKSLKNAGLTVTTKSGLRQTLADWLLRHNSGSDWSITTKSGWHKGAYIMPDGSVIGTPEQPIFFNGQSAAATAYQTSGSPENWRDDVARLANGNSFMMFAIGAALAAPMTGITGADSFGIHLYAQSTAGKSTTADMAVSLYGDPDLQRLTWYGTEYGMTNEAVAHNDGLLYLDEVGQGADPRHVYKSAYTLFNGKGKIQGAKDGGNRQVQNWRTVAVSTGEKDIETFLNAAGIKINAGQLLRLLNIPIERATELHGCGTGKAHADLIKVNCRTSYGAAGRYWIEYLSARKEEAREIYKAAQHRWNKLIPASYGEQVHRASDRFATIEAALIMGRVITGWNEQDCRDAVQAGFNAWIAEFGTGNKELEQIKEQAEGFLNAYAFSRFAVHPYMTGSDRVSNIAGYREVRDGITLFHTFPKAFTDEIVKDFNVKMAEKALAETGMLQKGDKGRYKKRTITVDGNRPLFYVLMYAPEDCQPE</sequence>
<evidence type="ECO:0000313" key="9">
    <source>
        <dbReference type="EMBL" id="OBU10769.1"/>
    </source>
</evidence>
<comment type="caution">
    <text evidence="9">The sequence shown here is derived from an EMBL/GenBank/DDBJ whole genome shotgun (WGS) entry which is preliminary data.</text>
</comment>
<evidence type="ECO:0000256" key="3">
    <source>
        <dbReference type="ARBA" id="ARBA00022679"/>
    </source>
</evidence>
<dbReference type="SUPFAM" id="SSF57783">
    <property type="entry name" value="Zinc beta-ribbon"/>
    <property type="match status" value="1"/>
</dbReference>
<reference evidence="9 10" key="1">
    <citation type="submission" date="2016-06" db="EMBL/GenBank/DDBJ databases">
        <authorList>
            <person name="Kjaerup R.B."/>
            <person name="Dalgaard T.S."/>
            <person name="Juul-Madsen H.R."/>
        </authorList>
    </citation>
    <scope>NUCLEOTIDE SEQUENCE [LARGE SCALE GENOMIC DNA]</scope>
    <source>
        <strain evidence="9 10">GCSL-Mp3</strain>
    </source>
</reference>
<dbReference type="RefSeq" id="WP_067421488.1">
    <property type="nucleotide sequence ID" value="NZ_LZEX01000002.1"/>
</dbReference>
<evidence type="ECO:0000256" key="2">
    <source>
        <dbReference type="ARBA" id="ARBA00022515"/>
    </source>
</evidence>
<accession>A0A1B8HMV4</accession>
<evidence type="ECO:0000313" key="10">
    <source>
        <dbReference type="Proteomes" id="UP000092247"/>
    </source>
</evidence>
<keyword evidence="2" id="KW-0639">Primosome</keyword>
<dbReference type="Pfam" id="PF06048">
    <property type="entry name" value="DUF927"/>
    <property type="match status" value="1"/>
</dbReference>
<keyword evidence="6" id="KW-0804">Transcription</keyword>
<protein>
    <submittedName>
        <fullName evidence="9">DNA primase</fullName>
    </submittedName>
</protein>
<dbReference type="Pfam" id="PF13362">
    <property type="entry name" value="Toprim_3"/>
    <property type="match status" value="1"/>
</dbReference>
<keyword evidence="3" id="KW-0808">Transferase</keyword>
<evidence type="ECO:0000256" key="7">
    <source>
        <dbReference type="SAM" id="MobiDB-lite"/>
    </source>
</evidence>
<dbReference type="InterPro" id="IPR036977">
    <property type="entry name" value="DNA_primase_Znf_CHC2"/>
</dbReference>